<feature type="domain" description="Aminoglycoside phosphotransferase" evidence="1">
    <location>
        <begin position="117"/>
        <end position="193"/>
    </location>
</feature>
<reference evidence="3" key="1">
    <citation type="journal article" date="2019" name="Int. J. Syst. Evol. Microbiol.">
        <title>The Global Catalogue of Microorganisms (GCM) 10K type strain sequencing project: providing services to taxonomists for standard genome sequencing and annotation.</title>
        <authorList>
            <consortium name="The Broad Institute Genomics Platform"/>
            <consortium name="The Broad Institute Genome Sequencing Center for Infectious Disease"/>
            <person name="Wu L."/>
            <person name="Ma J."/>
        </authorList>
    </citation>
    <scope>NUCLEOTIDE SEQUENCE [LARGE SCALE GENOMIC DNA]</scope>
    <source>
        <strain evidence="3">CGMCC 1.12769</strain>
    </source>
</reference>
<dbReference type="InterPro" id="IPR002575">
    <property type="entry name" value="Aminoglycoside_PTrfase"/>
</dbReference>
<dbReference type="SUPFAM" id="SSF56112">
    <property type="entry name" value="Protein kinase-like (PK-like)"/>
    <property type="match status" value="1"/>
</dbReference>
<dbReference type="EMBL" id="BMFT01000001">
    <property type="protein sequence ID" value="GGH19943.1"/>
    <property type="molecule type" value="Genomic_DNA"/>
</dbReference>
<protein>
    <submittedName>
        <fullName evidence="2">Trifolitoxin immunity domain-containing protein</fullName>
    </submittedName>
</protein>
<keyword evidence="3" id="KW-1185">Reference proteome</keyword>
<organism evidence="2 3">
    <name type="scientific">Paenibacillus segetis</name>
    <dbReference type="NCBI Taxonomy" id="1325360"/>
    <lineage>
        <taxon>Bacteria</taxon>
        <taxon>Bacillati</taxon>
        <taxon>Bacillota</taxon>
        <taxon>Bacilli</taxon>
        <taxon>Bacillales</taxon>
        <taxon>Paenibacillaceae</taxon>
        <taxon>Paenibacillus</taxon>
    </lineage>
</organism>
<evidence type="ECO:0000313" key="2">
    <source>
        <dbReference type="EMBL" id="GGH19943.1"/>
    </source>
</evidence>
<evidence type="ECO:0000313" key="3">
    <source>
        <dbReference type="Proteomes" id="UP000659344"/>
    </source>
</evidence>
<dbReference type="Gene3D" id="3.90.1200.10">
    <property type="match status" value="1"/>
</dbReference>
<sequence>MTEHEEVLSGGNINNVVKVGETVRRNAQPNPYVHKLLKHLEKVGYPHSPRYMGIDVKGREILSYLEGVVPGNDYPEIDRYMWSDEVLAELAKLLRNFHDATIGFISSTQSINEYPEPSLHEVICHNDVALYNVVFKEQHPVGIIDFDMAGPGPRIWDIVYTLYTCVPLSTFSPGEDDRVVEDYNQKSHAATRKRRIEIFFNSYGIQVPSDLKQWVISRINFMCTTLSDRAEAGDTAFIRLVEEGHLAHYVNEIEFLEQHFNDWWGTH</sequence>
<dbReference type="Pfam" id="PF01636">
    <property type="entry name" value="APH"/>
    <property type="match status" value="1"/>
</dbReference>
<evidence type="ECO:0000259" key="1">
    <source>
        <dbReference type="Pfam" id="PF01636"/>
    </source>
</evidence>
<dbReference type="InterPro" id="IPR011009">
    <property type="entry name" value="Kinase-like_dom_sf"/>
</dbReference>
<name>A0ABQ1YC55_9BACL</name>
<gene>
    <name evidence="2" type="ORF">GCM10008013_17000</name>
</gene>
<dbReference type="Proteomes" id="UP000659344">
    <property type="component" value="Unassembled WGS sequence"/>
</dbReference>
<comment type="caution">
    <text evidence="2">The sequence shown here is derived from an EMBL/GenBank/DDBJ whole genome shotgun (WGS) entry which is preliminary data.</text>
</comment>
<dbReference type="RefSeq" id="WP_188537682.1">
    <property type="nucleotide sequence ID" value="NZ_BMFT01000001.1"/>
</dbReference>
<accession>A0ABQ1YC55</accession>
<proteinExistence type="predicted"/>